<keyword evidence="1" id="KW-0813">Transport</keyword>
<dbReference type="CDD" id="cd03230">
    <property type="entry name" value="ABC_DR_subfamily_A"/>
    <property type="match status" value="1"/>
</dbReference>
<dbReference type="InterPro" id="IPR003593">
    <property type="entry name" value="AAA+_ATPase"/>
</dbReference>
<dbReference type="EMBL" id="QREG01000021">
    <property type="protein sequence ID" value="RED94388.1"/>
    <property type="molecule type" value="Genomic_DNA"/>
</dbReference>
<dbReference type="PANTHER" id="PTHR42939:SF1">
    <property type="entry name" value="ABC TRANSPORTER ATP-BINDING PROTEIN ALBC-RELATED"/>
    <property type="match status" value="1"/>
</dbReference>
<protein>
    <submittedName>
        <fullName evidence="5">ABC-2 type transport system ATP-binding protein</fullName>
    </submittedName>
</protein>
<evidence type="ECO:0000256" key="2">
    <source>
        <dbReference type="ARBA" id="ARBA00022741"/>
    </source>
</evidence>
<keyword evidence="2" id="KW-0547">Nucleotide-binding</keyword>
<dbReference type="Proteomes" id="UP000256779">
    <property type="component" value="Unassembled WGS sequence"/>
</dbReference>
<evidence type="ECO:0000313" key="5">
    <source>
        <dbReference type="EMBL" id="RED94388.1"/>
    </source>
</evidence>
<dbReference type="GO" id="GO:0005524">
    <property type="term" value="F:ATP binding"/>
    <property type="evidence" value="ECO:0007669"/>
    <property type="project" value="UniProtKB-KW"/>
</dbReference>
<dbReference type="PROSITE" id="PS50893">
    <property type="entry name" value="ABC_TRANSPORTER_2"/>
    <property type="match status" value="1"/>
</dbReference>
<dbReference type="Gene3D" id="3.40.50.300">
    <property type="entry name" value="P-loop containing nucleotide triphosphate hydrolases"/>
    <property type="match status" value="1"/>
</dbReference>
<dbReference type="SMART" id="SM00382">
    <property type="entry name" value="AAA"/>
    <property type="match status" value="1"/>
</dbReference>
<feature type="domain" description="ABC transporter" evidence="4">
    <location>
        <begin position="2"/>
        <end position="227"/>
    </location>
</feature>
<reference evidence="5 6" key="1">
    <citation type="submission" date="2018-07" db="EMBL/GenBank/DDBJ databases">
        <title>Genomic Encyclopedia of Type Strains, Phase IV (KMG-IV): sequencing the most valuable type-strain genomes for metagenomic binning, comparative biology and taxonomic classification.</title>
        <authorList>
            <person name="Goeker M."/>
        </authorList>
    </citation>
    <scope>NUCLEOTIDE SEQUENCE [LARGE SCALE GENOMIC DNA]</scope>
    <source>
        <strain evidence="5 6">DSM 4134</strain>
    </source>
</reference>
<evidence type="ECO:0000256" key="1">
    <source>
        <dbReference type="ARBA" id="ARBA00022448"/>
    </source>
</evidence>
<dbReference type="InterPro" id="IPR003439">
    <property type="entry name" value="ABC_transporter-like_ATP-bd"/>
</dbReference>
<keyword evidence="6" id="KW-1185">Reference proteome</keyword>
<evidence type="ECO:0000256" key="3">
    <source>
        <dbReference type="ARBA" id="ARBA00022840"/>
    </source>
</evidence>
<dbReference type="SUPFAM" id="SSF52540">
    <property type="entry name" value="P-loop containing nucleoside triphosphate hydrolases"/>
    <property type="match status" value="1"/>
</dbReference>
<dbReference type="InterPro" id="IPR027417">
    <property type="entry name" value="P-loop_NTPase"/>
</dbReference>
<organism evidence="5 6">
    <name type="scientific">Marinoscillum furvescens DSM 4134</name>
    <dbReference type="NCBI Taxonomy" id="1122208"/>
    <lineage>
        <taxon>Bacteria</taxon>
        <taxon>Pseudomonadati</taxon>
        <taxon>Bacteroidota</taxon>
        <taxon>Cytophagia</taxon>
        <taxon>Cytophagales</taxon>
        <taxon>Reichenbachiellaceae</taxon>
        <taxon>Marinoscillum</taxon>
    </lineage>
</organism>
<dbReference type="Pfam" id="PF00005">
    <property type="entry name" value="ABC_tran"/>
    <property type="match status" value="1"/>
</dbReference>
<dbReference type="RefSeq" id="WP_115869621.1">
    <property type="nucleotide sequence ID" value="NZ_QREG01000021.1"/>
</dbReference>
<comment type="caution">
    <text evidence="5">The sequence shown here is derived from an EMBL/GenBank/DDBJ whole genome shotgun (WGS) entry which is preliminary data.</text>
</comment>
<name>A0A3D9KY96_MARFU</name>
<dbReference type="PANTHER" id="PTHR42939">
    <property type="entry name" value="ABC TRANSPORTER ATP-BINDING PROTEIN ALBC-RELATED"/>
    <property type="match status" value="1"/>
</dbReference>
<accession>A0A3D9KY96</accession>
<dbReference type="OrthoDB" id="9808363at2"/>
<proteinExistence type="predicted"/>
<dbReference type="GO" id="GO:0016887">
    <property type="term" value="F:ATP hydrolysis activity"/>
    <property type="evidence" value="ECO:0007669"/>
    <property type="project" value="InterPro"/>
</dbReference>
<sequence>MVQINDLSFAYSKQGGLFDGFSLELTAGNIYGLLGQNGAGKSTLLKMISGLLAPKSGEIRISGKHSHERDPKLLQEIFLVPEEIYVPTMTSEQYEKYYSVFYPRFDQQSFQAYLQAFEVPVDKMLTQLSLGQKKKFLLAFGLATDTHLLVLDEPTNGLDIPSKSTFRKIVANAIHEERTFIVSTHQVKDIENLIDPILIMDSGKVVFNHTYEEISEALAFQRLKHLPAATELVYSEESFGTHFVVSRNTGQESHPNLELLFNAVINDSAKMDRAFEKLGQL</sequence>
<evidence type="ECO:0000313" key="6">
    <source>
        <dbReference type="Proteomes" id="UP000256779"/>
    </source>
</evidence>
<dbReference type="AlphaFoldDB" id="A0A3D9KY96"/>
<dbReference type="InterPro" id="IPR051782">
    <property type="entry name" value="ABC_Transporter_VariousFunc"/>
</dbReference>
<evidence type="ECO:0000259" key="4">
    <source>
        <dbReference type="PROSITE" id="PS50893"/>
    </source>
</evidence>
<keyword evidence="3 5" id="KW-0067">ATP-binding</keyword>
<gene>
    <name evidence="5" type="ORF">C7460_12175</name>
</gene>